<dbReference type="SMART" id="SM00642">
    <property type="entry name" value="Aamy"/>
    <property type="match status" value="1"/>
</dbReference>
<comment type="catalytic activity">
    <reaction evidence="12 14">
        <text>hydrolysis of (1-&gt;4)-alpha-D-glucosidic linkage in 4-alpha-D-[(1-&gt;4)-alpha-D-glucanosyl]n trehalose to yield trehalose and (1-&gt;4)-alpha-D-glucan.</text>
        <dbReference type="EC" id="3.2.1.141"/>
    </reaction>
</comment>
<evidence type="ECO:0000256" key="11">
    <source>
        <dbReference type="ARBA" id="ARBA00033284"/>
    </source>
</evidence>
<dbReference type="PANTHER" id="PTHR43651">
    <property type="entry name" value="1,4-ALPHA-GLUCAN-BRANCHING ENZYME"/>
    <property type="match status" value="1"/>
</dbReference>
<comment type="similarity">
    <text evidence="3 14">Belongs to the glycosyl hydrolase 13 family.</text>
</comment>
<gene>
    <name evidence="16" type="primary">treZ</name>
    <name evidence="16" type="ORF">GEV37_07160</name>
</gene>
<comment type="pathway">
    <text evidence="2 14">Glycan biosynthesis; trehalose biosynthesis.</text>
</comment>
<dbReference type="Gene3D" id="1.10.10.760">
    <property type="entry name" value="E-set domains of sugar-utilizing enzymes"/>
    <property type="match status" value="1"/>
</dbReference>
<dbReference type="Gene3D" id="2.60.40.10">
    <property type="entry name" value="Immunoglobulins"/>
    <property type="match status" value="1"/>
</dbReference>
<evidence type="ECO:0000256" key="1">
    <source>
        <dbReference type="ARBA" id="ARBA00004496"/>
    </source>
</evidence>
<evidence type="ECO:0000313" key="17">
    <source>
        <dbReference type="Proteomes" id="UP001319882"/>
    </source>
</evidence>
<dbReference type="Proteomes" id="UP001319882">
    <property type="component" value="Unassembled WGS sequence"/>
</dbReference>
<evidence type="ECO:0000256" key="13">
    <source>
        <dbReference type="NCBIfam" id="TIGR02402"/>
    </source>
</evidence>
<name>A0ABS8DRL9_9GAMM</name>
<dbReference type="InterPro" id="IPR004193">
    <property type="entry name" value="Glyco_hydro_13_N"/>
</dbReference>
<dbReference type="InterPro" id="IPR044901">
    <property type="entry name" value="Trehalose_TreZ_E-set_sf"/>
</dbReference>
<dbReference type="CDD" id="cd11325">
    <property type="entry name" value="AmyAc_GTHase"/>
    <property type="match status" value="1"/>
</dbReference>
<comment type="caution">
    <text evidence="16">The sequence shown here is derived from an EMBL/GenBank/DDBJ whole genome shotgun (WGS) entry which is preliminary data.</text>
</comment>
<dbReference type="Gene3D" id="3.20.20.80">
    <property type="entry name" value="Glycosidases"/>
    <property type="match status" value="1"/>
</dbReference>
<dbReference type="RefSeq" id="WP_227389550.1">
    <property type="nucleotide sequence ID" value="NZ_JBHSCJ010000010.1"/>
</dbReference>
<evidence type="ECO:0000256" key="4">
    <source>
        <dbReference type="ARBA" id="ARBA00012268"/>
    </source>
</evidence>
<dbReference type="EMBL" id="WHVL01000002">
    <property type="protein sequence ID" value="MCB8888893.1"/>
    <property type="molecule type" value="Genomic_DNA"/>
</dbReference>
<evidence type="ECO:0000256" key="2">
    <source>
        <dbReference type="ARBA" id="ARBA00005199"/>
    </source>
</evidence>
<dbReference type="CDD" id="cd02853">
    <property type="entry name" value="E_set_MTHase_like_N"/>
    <property type="match status" value="1"/>
</dbReference>
<evidence type="ECO:0000256" key="9">
    <source>
        <dbReference type="ARBA" id="ARBA00023295"/>
    </source>
</evidence>
<feature type="domain" description="Glycosyl hydrolase family 13 catalytic" evidence="15">
    <location>
        <begin position="99"/>
        <end position="470"/>
    </location>
</feature>
<dbReference type="InterPro" id="IPR022567">
    <property type="entry name" value="DUF3459"/>
</dbReference>
<keyword evidence="6" id="KW-0963">Cytoplasm</keyword>
<keyword evidence="9 14" id="KW-0326">Glycosidase</keyword>
<dbReference type="InterPro" id="IPR006047">
    <property type="entry name" value="GH13_cat_dom"/>
</dbReference>
<evidence type="ECO:0000256" key="7">
    <source>
        <dbReference type="ARBA" id="ARBA00022801"/>
    </source>
</evidence>
<dbReference type="InterPro" id="IPR012768">
    <property type="entry name" value="Trehalose_TreZ"/>
</dbReference>
<dbReference type="Pfam" id="PF02922">
    <property type="entry name" value="CBM_48"/>
    <property type="match status" value="1"/>
</dbReference>
<sequence length="606" mass="67056">MNSAAAAALEMPWFGARVIDAASTRFTLWAPDATRVELLLDGREPIAMEIDADGCARISAACGQGTRYRYRVVTQDGALDVPDPAARAQSDGVHGWSLVIDPQRYAWRHADWPGRPWHETVLYELHAGALGGFEGVSIQLARLKALGITAIELMPIAAFPGARNWGYDGVLPYAVQASYGSPDELKALIDEAHGLGLMVFLDVVYNHFGPDGNYLHAYAKCFFREDVKTPWGSAIDFRKPQVRRFFIDNALMWLFEYRLDGLRFDAVHAIGEQDFLEELAETIRRATPAGRHVHLVLENEANHASLLAPALFDAQWNDDWHNVMHVLLTDEHEGYYADFTEHPTPRLARCLSEGFVYQGEPSRHGTARGEQSGHLPPTAFVAFLQNHDQIGNRALGERLSVLADPDALAAATLLLLLSPMVPLLFMGEEWGSTRPFLFFTDHDDTLADAVREGRRAEFADFAAFKDDQARARIPDPNARESFDASIPDPDMSGVPAHREILERYRHLLALRHRHIVPRLDGARALGAEVLGDKAVLARWQLGDDTHLVIAVNLSDAETVSETLARLSCQALLFESRDAVARSAEAGRLPARAAAAWLMSDARGVLS</sequence>
<evidence type="ECO:0000259" key="15">
    <source>
        <dbReference type="SMART" id="SM00642"/>
    </source>
</evidence>
<dbReference type="PANTHER" id="PTHR43651:SF11">
    <property type="entry name" value="MALTO-OLIGOSYLTREHALOSE TREHALOHYDROLASE"/>
    <property type="match status" value="1"/>
</dbReference>
<dbReference type="InterPro" id="IPR014756">
    <property type="entry name" value="Ig_E-set"/>
</dbReference>
<dbReference type="SUPFAM" id="SSF81296">
    <property type="entry name" value="E set domains"/>
    <property type="match status" value="1"/>
</dbReference>
<evidence type="ECO:0000256" key="6">
    <source>
        <dbReference type="ARBA" id="ARBA00022490"/>
    </source>
</evidence>
<evidence type="ECO:0000256" key="5">
    <source>
        <dbReference type="ARBA" id="ARBA00015938"/>
    </source>
</evidence>
<dbReference type="InterPro" id="IPR017853">
    <property type="entry name" value="GH"/>
</dbReference>
<protein>
    <recommendedName>
        <fullName evidence="5 13">Malto-oligosyltrehalose trehalohydrolase</fullName>
        <shortName evidence="14">MTHase</shortName>
        <ecNumber evidence="4 13">3.2.1.141</ecNumber>
    </recommendedName>
    <alternativeName>
        <fullName evidence="11 14">4-alpha-D-((1-&gt;4)-alpha-D-glucano)trehalose trehalohydrolase</fullName>
    </alternativeName>
    <alternativeName>
        <fullName evidence="10 14">Maltooligosyl trehalose trehalohydrolase</fullName>
    </alternativeName>
</protein>
<evidence type="ECO:0000256" key="8">
    <source>
        <dbReference type="ARBA" id="ARBA00023277"/>
    </source>
</evidence>
<evidence type="ECO:0000256" key="14">
    <source>
        <dbReference type="PIRNR" id="PIRNR006337"/>
    </source>
</evidence>
<evidence type="ECO:0000256" key="12">
    <source>
        <dbReference type="ARBA" id="ARBA00034013"/>
    </source>
</evidence>
<accession>A0ABS8DRL9</accession>
<dbReference type="Pfam" id="PF00128">
    <property type="entry name" value="Alpha-amylase"/>
    <property type="match status" value="1"/>
</dbReference>
<keyword evidence="8" id="KW-0119">Carbohydrate metabolism</keyword>
<comment type="subcellular location">
    <subcellularLocation>
        <location evidence="1">Cytoplasm</location>
    </subcellularLocation>
</comment>
<evidence type="ECO:0000313" key="16">
    <source>
        <dbReference type="EMBL" id="MCB8888893.1"/>
    </source>
</evidence>
<dbReference type="NCBIfam" id="TIGR02402">
    <property type="entry name" value="trehalose_TreZ"/>
    <property type="match status" value="1"/>
</dbReference>
<evidence type="ECO:0000256" key="3">
    <source>
        <dbReference type="ARBA" id="ARBA00008061"/>
    </source>
</evidence>
<keyword evidence="7 14" id="KW-0378">Hydrolase</keyword>
<evidence type="ECO:0000256" key="10">
    <source>
        <dbReference type="ARBA" id="ARBA00032057"/>
    </source>
</evidence>
<dbReference type="PIRSF" id="PIRSF006337">
    <property type="entry name" value="Trehalose_TreZ"/>
    <property type="match status" value="1"/>
</dbReference>
<dbReference type="InterPro" id="IPR013783">
    <property type="entry name" value="Ig-like_fold"/>
</dbReference>
<organism evidence="16 17">
    <name type="scientific">Vreelandella malpeensis</name>
    <dbReference type="NCBI Taxonomy" id="1172368"/>
    <lineage>
        <taxon>Bacteria</taxon>
        <taxon>Pseudomonadati</taxon>
        <taxon>Pseudomonadota</taxon>
        <taxon>Gammaproteobacteria</taxon>
        <taxon>Oceanospirillales</taxon>
        <taxon>Halomonadaceae</taxon>
        <taxon>Vreelandella</taxon>
    </lineage>
</organism>
<keyword evidence="17" id="KW-1185">Reference proteome</keyword>
<dbReference type="EC" id="3.2.1.141" evidence="4 13"/>
<reference evidence="16 17" key="1">
    <citation type="journal article" date="2021" name="Sci. Rep.">
        <title>Genome analysis of a halophilic bacterium Halomonas malpeensis YU-PRIM-29(T) reveals its exopolysaccharide and pigment producing capabilities.</title>
        <authorList>
            <person name="Athmika"/>
            <person name="Ghate S.D."/>
            <person name="Arun A.B."/>
            <person name="Rao S.S."/>
            <person name="Kumar S.T.A."/>
            <person name="Kandiyil M.K."/>
            <person name="Saptami K."/>
            <person name="Rekha P.D."/>
        </authorList>
    </citation>
    <scope>NUCLEOTIDE SEQUENCE [LARGE SCALE GENOMIC DNA]</scope>
    <source>
        <strain evidence="17">prim 29</strain>
    </source>
</reference>
<proteinExistence type="inferred from homology"/>
<dbReference type="SUPFAM" id="SSF51445">
    <property type="entry name" value="(Trans)glycosidases"/>
    <property type="match status" value="1"/>
</dbReference>
<dbReference type="Pfam" id="PF11941">
    <property type="entry name" value="DUF3459"/>
    <property type="match status" value="1"/>
</dbReference>